<gene>
    <name evidence="5" type="ORF">SAMN05444277_10986</name>
</gene>
<name>A0A1I5XPA0_9BACT</name>
<keyword evidence="3 5" id="KW-0012">Acyltransferase</keyword>
<evidence type="ECO:0000313" key="5">
    <source>
        <dbReference type="EMBL" id="SFQ33781.1"/>
    </source>
</evidence>
<dbReference type="PANTHER" id="PTHR10434">
    <property type="entry name" value="1-ACYL-SN-GLYCEROL-3-PHOSPHATE ACYLTRANSFERASE"/>
    <property type="match status" value="1"/>
</dbReference>
<proteinExistence type="predicted"/>
<dbReference type="Proteomes" id="UP000199031">
    <property type="component" value="Unassembled WGS sequence"/>
</dbReference>
<dbReference type="GO" id="GO:0003841">
    <property type="term" value="F:1-acylglycerol-3-phosphate O-acyltransferase activity"/>
    <property type="evidence" value="ECO:0007669"/>
    <property type="project" value="TreeGrafter"/>
</dbReference>
<feature type="domain" description="Phospholipid/glycerol acyltransferase" evidence="4">
    <location>
        <begin position="63"/>
        <end position="177"/>
    </location>
</feature>
<protein>
    <submittedName>
        <fullName evidence="5">1-acyl-sn-glycerol-3-phosphate acyltransferase</fullName>
    </submittedName>
</protein>
<reference evidence="5 6" key="1">
    <citation type="submission" date="2016-10" db="EMBL/GenBank/DDBJ databases">
        <authorList>
            <person name="de Groot N.N."/>
        </authorList>
    </citation>
    <scope>NUCLEOTIDE SEQUENCE [LARGE SCALE GENOMIC DNA]</scope>
    <source>
        <strain evidence="5 6">DSM 28286</strain>
    </source>
</reference>
<evidence type="ECO:0000259" key="4">
    <source>
        <dbReference type="SMART" id="SM00563"/>
    </source>
</evidence>
<dbReference type="InterPro" id="IPR002123">
    <property type="entry name" value="Plipid/glycerol_acylTrfase"/>
</dbReference>
<dbReference type="AlphaFoldDB" id="A0A1I5XPA0"/>
<sequence length="236" mass="27064">MLMFIALMLIVFVLVLFYLPLGKVKAGNLVYKTCHIWGVIWYFLIGIKHKEIYEAPHNRNNQYIFVANHSSYMDIPSIVMCMHQPVRVLGKYEMVHYPVFGFIYRVAVILVDRSDAAHRAQSLRALKAAIGHGISIFIFPEGTFNETANPLKTFYDGAFRTAVETQTPIKPILFVDNDKRLNQESIFSLTPGISRCVYLDEISVEGYTDKQDIKLLKQKVYAVMEEGLRRYKASVS</sequence>
<evidence type="ECO:0000256" key="2">
    <source>
        <dbReference type="ARBA" id="ARBA00022679"/>
    </source>
</evidence>
<evidence type="ECO:0000256" key="1">
    <source>
        <dbReference type="ARBA" id="ARBA00005189"/>
    </source>
</evidence>
<keyword evidence="2 5" id="KW-0808">Transferase</keyword>
<dbReference type="CDD" id="cd07989">
    <property type="entry name" value="LPLAT_AGPAT-like"/>
    <property type="match status" value="1"/>
</dbReference>
<dbReference type="PANTHER" id="PTHR10434:SF11">
    <property type="entry name" value="1-ACYL-SN-GLYCEROL-3-PHOSPHATE ACYLTRANSFERASE"/>
    <property type="match status" value="1"/>
</dbReference>
<keyword evidence="6" id="KW-1185">Reference proteome</keyword>
<dbReference type="STRING" id="1465490.SAMN05444277_10986"/>
<dbReference type="GO" id="GO:0006654">
    <property type="term" value="P:phosphatidic acid biosynthetic process"/>
    <property type="evidence" value="ECO:0007669"/>
    <property type="project" value="TreeGrafter"/>
</dbReference>
<organism evidence="5 6">
    <name type="scientific">Parafilimonas terrae</name>
    <dbReference type="NCBI Taxonomy" id="1465490"/>
    <lineage>
        <taxon>Bacteria</taxon>
        <taxon>Pseudomonadati</taxon>
        <taxon>Bacteroidota</taxon>
        <taxon>Chitinophagia</taxon>
        <taxon>Chitinophagales</taxon>
        <taxon>Chitinophagaceae</taxon>
        <taxon>Parafilimonas</taxon>
    </lineage>
</organism>
<dbReference type="Pfam" id="PF01553">
    <property type="entry name" value="Acyltransferase"/>
    <property type="match status" value="1"/>
</dbReference>
<evidence type="ECO:0000313" key="6">
    <source>
        <dbReference type="Proteomes" id="UP000199031"/>
    </source>
</evidence>
<dbReference type="SUPFAM" id="SSF69593">
    <property type="entry name" value="Glycerol-3-phosphate (1)-acyltransferase"/>
    <property type="match status" value="1"/>
</dbReference>
<dbReference type="SMART" id="SM00563">
    <property type="entry name" value="PlsC"/>
    <property type="match status" value="1"/>
</dbReference>
<dbReference type="EMBL" id="FOXQ01000009">
    <property type="protein sequence ID" value="SFQ33781.1"/>
    <property type="molecule type" value="Genomic_DNA"/>
</dbReference>
<evidence type="ECO:0000256" key="3">
    <source>
        <dbReference type="ARBA" id="ARBA00023315"/>
    </source>
</evidence>
<comment type="pathway">
    <text evidence="1">Lipid metabolism.</text>
</comment>
<accession>A0A1I5XPA0</accession>